<dbReference type="EMBL" id="CP036434">
    <property type="protein sequence ID" value="QDV08721.1"/>
    <property type="molecule type" value="Genomic_DNA"/>
</dbReference>
<evidence type="ECO:0000313" key="1">
    <source>
        <dbReference type="EMBL" id="QDV08721.1"/>
    </source>
</evidence>
<organism evidence="1 2">
    <name type="scientific">Saltatorellus ferox</name>
    <dbReference type="NCBI Taxonomy" id="2528018"/>
    <lineage>
        <taxon>Bacteria</taxon>
        <taxon>Pseudomonadati</taxon>
        <taxon>Planctomycetota</taxon>
        <taxon>Planctomycetia</taxon>
        <taxon>Planctomycetia incertae sedis</taxon>
        <taxon>Saltatorellus</taxon>
    </lineage>
</organism>
<dbReference type="RefSeq" id="WP_145201882.1">
    <property type="nucleotide sequence ID" value="NZ_CP036434.1"/>
</dbReference>
<keyword evidence="2" id="KW-1185">Reference proteome</keyword>
<accession>A0A518EXC7</accession>
<gene>
    <name evidence="1" type="ORF">Poly30_42740</name>
</gene>
<proteinExistence type="predicted"/>
<dbReference type="AlphaFoldDB" id="A0A518EXC7"/>
<dbReference type="Proteomes" id="UP000320390">
    <property type="component" value="Chromosome"/>
</dbReference>
<name>A0A518EXC7_9BACT</name>
<sequence>MQGSGPNHKANADDSEREVLLDDCVLDLEIDLEEAGVLALFERPTMISMQLPDRSHPVACTFFPGTGGPGGITLDLQIGGLSSRAFAVLGRTTMAEADIVGTTLTLTPPPDFEEFEKDECCAICAAESFHPDDGWVQTKWRTESMGRHPGKAPHQPDAEELQTLAFAFHGILTAFNASELSPTDLSRRDEGILEIRVEGSIDALIAGKDLDVSWERVPFEPIRMAPFPAARLDRELRRRPLRKKRTWILHLRPTCVSMMDTRDTIQMLLVMDAGAGDILHHEPCLNGTADSIGRAMEKLLREIGYRPGSAITTSPRLDEILGDGLESLGIHYVKGRRLKASDPRIRAVEHFMQEAESTVLAQMAADPNIPFQDPTK</sequence>
<evidence type="ECO:0000313" key="2">
    <source>
        <dbReference type="Proteomes" id="UP000320390"/>
    </source>
</evidence>
<reference evidence="1 2" key="1">
    <citation type="submission" date="2019-02" db="EMBL/GenBank/DDBJ databases">
        <title>Deep-cultivation of Planctomycetes and their phenomic and genomic characterization uncovers novel biology.</title>
        <authorList>
            <person name="Wiegand S."/>
            <person name="Jogler M."/>
            <person name="Boedeker C."/>
            <person name="Pinto D."/>
            <person name="Vollmers J."/>
            <person name="Rivas-Marin E."/>
            <person name="Kohn T."/>
            <person name="Peeters S.H."/>
            <person name="Heuer A."/>
            <person name="Rast P."/>
            <person name="Oberbeckmann S."/>
            <person name="Bunk B."/>
            <person name="Jeske O."/>
            <person name="Meyerdierks A."/>
            <person name="Storesund J.E."/>
            <person name="Kallscheuer N."/>
            <person name="Luecker S."/>
            <person name="Lage O.M."/>
            <person name="Pohl T."/>
            <person name="Merkel B.J."/>
            <person name="Hornburger P."/>
            <person name="Mueller R.-W."/>
            <person name="Bruemmer F."/>
            <person name="Labrenz M."/>
            <person name="Spormann A.M."/>
            <person name="Op den Camp H."/>
            <person name="Overmann J."/>
            <person name="Amann R."/>
            <person name="Jetten M.S.M."/>
            <person name="Mascher T."/>
            <person name="Medema M.H."/>
            <person name="Devos D.P."/>
            <person name="Kaster A.-K."/>
            <person name="Ovreas L."/>
            <person name="Rohde M."/>
            <person name="Galperin M.Y."/>
            <person name="Jogler C."/>
        </authorList>
    </citation>
    <scope>NUCLEOTIDE SEQUENCE [LARGE SCALE GENOMIC DNA]</scope>
    <source>
        <strain evidence="1 2">Poly30</strain>
    </source>
</reference>
<protein>
    <submittedName>
        <fullName evidence="1">Uncharacterized protein</fullName>
    </submittedName>
</protein>